<feature type="active site" description="Proton acceptor; for enolization step" evidence="4">
    <location>
        <position position="67"/>
    </location>
</feature>
<dbReference type="CDD" id="cd01399">
    <property type="entry name" value="GlcN6P_deaminase"/>
    <property type="match status" value="1"/>
</dbReference>
<comment type="similarity">
    <text evidence="4">Belongs to the glucosamine/galactosamine-6-phosphate isomerase family. NagB subfamily.</text>
</comment>
<feature type="active site" description="For ring-opening step" evidence="4">
    <location>
        <position position="143"/>
    </location>
</feature>
<dbReference type="Pfam" id="PF01182">
    <property type="entry name" value="Glucosamine_iso"/>
    <property type="match status" value="1"/>
</dbReference>
<evidence type="ECO:0000256" key="3">
    <source>
        <dbReference type="ARBA" id="ARBA00023277"/>
    </source>
</evidence>
<comment type="caution">
    <text evidence="6">The sequence shown here is derived from an EMBL/GenBank/DDBJ whole genome shotgun (WGS) entry which is preliminary data.</text>
</comment>
<dbReference type="PANTHER" id="PTHR11280:SF5">
    <property type="entry name" value="GLUCOSAMINE-6-PHOSPHATE ISOMERASE"/>
    <property type="match status" value="1"/>
</dbReference>
<dbReference type="GO" id="GO:0042802">
    <property type="term" value="F:identical protein binding"/>
    <property type="evidence" value="ECO:0007669"/>
    <property type="project" value="TreeGrafter"/>
</dbReference>
<evidence type="ECO:0000313" key="7">
    <source>
        <dbReference type="Proteomes" id="UP000030147"/>
    </source>
</evidence>
<proteinExistence type="inferred from homology"/>
<dbReference type="EMBL" id="AVBF01000052">
    <property type="protein sequence ID" value="KGP71686.1"/>
    <property type="molecule type" value="Genomic_DNA"/>
</dbReference>
<accession>A0A0A2TC79</accession>
<dbReference type="UniPathway" id="UPA00629">
    <property type="reaction ID" value="UER00684"/>
</dbReference>
<dbReference type="HAMAP" id="MF_01241">
    <property type="entry name" value="GlcN6P_deamin"/>
    <property type="match status" value="1"/>
</dbReference>
<comment type="catalytic activity">
    <reaction evidence="1 4">
        <text>alpha-D-glucosamine 6-phosphate + H2O = beta-D-fructose 6-phosphate + NH4(+)</text>
        <dbReference type="Rhea" id="RHEA:12172"/>
        <dbReference type="ChEBI" id="CHEBI:15377"/>
        <dbReference type="ChEBI" id="CHEBI:28938"/>
        <dbReference type="ChEBI" id="CHEBI:57634"/>
        <dbReference type="ChEBI" id="CHEBI:75989"/>
        <dbReference type="EC" id="3.5.99.6"/>
    </reaction>
</comment>
<sequence length="245" mass="27113">MKIYVTKDKKEMNQKAAEIILERIQEKPDMTLGLATGGTPEGTYDDLVNDHQQHGTSYQNITTFNLDEYVGLPSDDPNSYLSYMREHLFNHIDIPPEQTNLPNGTAEDLEAECDEYETRIHGHGGVDLQLLGIGENGHIGFNEPGTSFGSKTHIVELAESTREANARFFDSKDDVPTHAITMGIQTILKAKEIVLMISGERKQEALLRLLHGGVSEDFPASALKEHPNLTVIADEAAIENKSVVD</sequence>
<dbReference type="InterPro" id="IPR006148">
    <property type="entry name" value="Glc/Gal-6P_isomerase"/>
</dbReference>
<reference evidence="6 7" key="1">
    <citation type="journal article" date="2015" name="Stand. Genomic Sci.">
        <title>High quality draft genome sequence of the moderately halophilic bacterium Pontibacillus yanchengensis Y32(T) and comparison among Pontibacillus genomes.</title>
        <authorList>
            <person name="Huang J."/>
            <person name="Qiao Z.X."/>
            <person name="Tang J.W."/>
            <person name="Wang G."/>
        </authorList>
    </citation>
    <scope>NUCLEOTIDE SEQUENCE [LARGE SCALE GENOMIC DNA]</scope>
    <source>
        <strain evidence="6 7">Y32</strain>
    </source>
</reference>
<evidence type="ECO:0000256" key="2">
    <source>
        <dbReference type="ARBA" id="ARBA00022801"/>
    </source>
</evidence>
<dbReference type="NCBIfam" id="TIGR00502">
    <property type="entry name" value="nagB"/>
    <property type="match status" value="1"/>
</dbReference>
<dbReference type="InterPro" id="IPR037171">
    <property type="entry name" value="NagB/RpiA_transferase-like"/>
</dbReference>
<name>A0A0A2TC79_9BACI</name>
<comment type="pathway">
    <text evidence="4">Amino-sugar metabolism; N-acetylneuraminate degradation; D-fructose 6-phosphate from N-acetylneuraminate: step 5/5.</text>
</comment>
<dbReference type="AlphaFoldDB" id="A0A0A2TC79"/>
<dbReference type="PROSITE" id="PS01161">
    <property type="entry name" value="GLC_GALNAC_ISOMERASE"/>
    <property type="match status" value="1"/>
</dbReference>
<comment type="caution">
    <text evidence="4">Lacks conserved residue(s) required for the propagation of feature annotation.</text>
</comment>
<evidence type="ECO:0000313" key="6">
    <source>
        <dbReference type="EMBL" id="KGP71686.1"/>
    </source>
</evidence>
<dbReference type="GO" id="GO:0006046">
    <property type="term" value="P:N-acetylglucosamine catabolic process"/>
    <property type="evidence" value="ECO:0007669"/>
    <property type="project" value="UniProtKB-UniRule"/>
</dbReference>
<evidence type="ECO:0000259" key="5">
    <source>
        <dbReference type="Pfam" id="PF01182"/>
    </source>
</evidence>
<dbReference type="RefSeq" id="WP_036822210.1">
    <property type="nucleotide sequence ID" value="NZ_AVBF01000052.1"/>
</dbReference>
<feature type="domain" description="Glucosamine/galactosamine-6-phosphate isomerase" evidence="5">
    <location>
        <begin position="10"/>
        <end position="226"/>
    </location>
</feature>
<dbReference type="GO" id="GO:0005975">
    <property type="term" value="P:carbohydrate metabolic process"/>
    <property type="evidence" value="ECO:0007669"/>
    <property type="project" value="InterPro"/>
</dbReference>
<comment type="function">
    <text evidence="4">Catalyzes the reversible isomerization-deamination of glucosamine 6-phosphate (GlcN6P) to form fructose 6-phosphate (Fru6P) and ammonium ion.</text>
</comment>
<dbReference type="Gene3D" id="3.40.50.1360">
    <property type="match status" value="1"/>
</dbReference>
<feature type="active site" description="Proton acceptor; for ring-opening step" evidence="4">
    <location>
        <position position="138"/>
    </location>
</feature>
<dbReference type="SUPFAM" id="SSF100950">
    <property type="entry name" value="NagB/RpiA/CoA transferase-like"/>
    <property type="match status" value="1"/>
</dbReference>
<keyword evidence="7" id="KW-1185">Reference proteome</keyword>
<evidence type="ECO:0000256" key="4">
    <source>
        <dbReference type="HAMAP-Rule" id="MF_01241"/>
    </source>
</evidence>
<keyword evidence="3 4" id="KW-0119">Carbohydrate metabolism</keyword>
<organism evidence="6 7">
    <name type="scientific">Pontibacillus yanchengensis Y32</name>
    <dbReference type="NCBI Taxonomy" id="1385514"/>
    <lineage>
        <taxon>Bacteria</taxon>
        <taxon>Bacillati</taxon>
        <taxon>Bacillota</taxon>
        <taxon>Bacilli</taxon>
        <taxon>Bacillales</taxon>
        <taxon>Bacillaceae</taxon>
        <taxon>Pontibacillus</taxon>
    </lineage>
</organism>
<dbReference type="GO" id="GO:0006043">
    <property type="term" value="P:glucosamine catabolic process"/>
    <property type="evidence" value="ECO:0007669"/>
    <property type="project" value="TreeGrafter"/>
</dbReference>
<dbReference type="InterPro" id="IPR018321">
    <property type="entry name" value="Glucosamine6P_isomerase_CS"/>
</dbReference>
<keyword evidence="2 4" id="KW-0378">Hydrolase</keyword>
<dbReference type="PANTHER" id="PTHR11280">
    <property type="entry name" value="GLUCOSAMINE-6-PHOSPHATE ISOMERASE"/>
    <property type="match status" value="1"/>
</dbReference>
<dbReference type="FunFam" id="3.40.50.1360:FF:000003">
    <property type="entry name" value="Glucosamine-6-phosphate deaminase"/>
    <property type="match status" value="1"/>
</dbReference>
<dbReference type="GO" id="GO:0019262">
    <property type="term" value="P:N-acetylneuraminate catabolic process"/>
    <property type="evidence" value="ECO:0007669"/>
    <property type="project" value="UniProtKB-UniRule"/>
</dbReference>
<dbReference type="InterPro" id="IPR004547">
    <property type="entry name" value="Glucosamine6P_isomerase"/>
</dbReference>
<dbReference type="GO" id="GO:0005737">
    <property type="term" value="C:cytoplasm"/>
    <property type="evidence" value="ECO:0007669"/>
    <property type="project" value="TreeGrafter"/>
</dbReference>
<dbReference type="EC" id="3.5.99.6" evidence="4"/>
<dbReference type="Proteomes" id="UP000030147">
    <property type="component" value="Unassembled WGS sequence"/>
</dbReference>
<dbReference type="eggNOG" id="COG0363">
    <property type="taxonomic scope" value="Bacteria"/>
</dbReference>
<dbReference type="STRING" id="1385514.N782_16490"/>
<gene>
    <name evidence="4" type="primary">nagB</name>
    <name evidence="6" type="ORF">N782_16490</name>
</gene>
<feature type="active site" description="For ring-opening step" evidence="4">
    <location>
        <position position="136"/>
    </location>
</feature>
<protein>
    <recommendedName>
        <fullName evidence="4">Glucosamine-6-phosphate deaminase</fullName>
        <ecNumber evidence="4">3.5.99.6</ecNumber>
    </recommendedName>
    <alternativeName>
        <fullName evidence="4">GlcN6P deaminase</fullName>
        <shortName evidence="4">GNPDA</shortName>
    </alternativeName>
    <alternativeName>
        <fullName evidence="4">Glucosamine-6-phosphate isomerase</fullName>
    </alternativeName>
</protein>
<evidence type="ECO:0000256" key="1">
    <source>
        <dbReference type="ARBA" id="ARBA00000644"/>
    </source>
</evidence>
<dbReference type="GO" id="GO:0004342">
    <property type="term" value="F:glucosamine-6-phosphate deaminase activity"/>
    <property type="evidence" value="ECO:0007669"/>
    <property type="project" value="UniProtKB-UniRule"/>
</dbReference>
<dbReference type="OrthoDB" id="9791139at2"/>